<comment type="function">
    <text evidence="10 11">Catalyzes the formation of 5-methyl-uridine at position 1939 (m5U1939) in 23S rRNA.</text>
</comment>
<evidence type="ECO:0000256" key="3">
    <source>
        <dbReference type="ARBA" id="ARBA00022603"/>
    </source>
</evidence>
<feature type="binding site" evidence="11 12">
    <location>
        <position position="307"/>
    </location>
    <ligand>
        <name>S-adenosyl-L-methionine</name>
        <dbReference type="ChEBI" id="CHEBI:59789"/>
    </ligand>
</feature>
<dbReference type="PANTHER" id="PTHR11061:SF49">
    <property type="entry name" value="23S RRNA (URACIL(1939)-C(5))-METHYLTRANSFERASE RLMD"/>
    <property type="match status" value="1"/>
</dbReference>
<reference evidence="15 16" key="2">
    <citation type="journal article" date="2018" name="J. Invertebr. Pathol.">
        <title>'Candidatus Aquirickettsiella gammari' (Gammaproteobacteria: Legionellales: Coxiellaceae): A bacterial pathogen of the freshwater crustacean Gammarus fossarum (Malacostraca: Amphipoda).</title>
        <authorList>
            <person name="Bojko J."/>
            <person name="Dunn A.M."/>
            <person name="Stebbing P.D."/>
            <person name="van Aerle R."/>
            <person name="Bacela-Spychalska K."/>
            <person name="Bean T.P."/>
            <person name="Urrutia A."/>
            <person name="Stentiford G.D."/>
        </authorList>
    </citation>
    <scope>NUCLEOTIDE SEQUENCE [LARGE SCALE GENOMIC DNA]</scope>
    <source>
        <strain evidence="15">RA15029</strain>
    </source>
</reference>
<evidence type="ECO:0000259" key="14">
    <source>
        <dbReference type="PROSITE" id="PS50926"/>
    </source>
</evidence>
<dbReference type="GO" id="GO:0005506">
    <property type="term" value="F:iron ion binding"/>
    <property type="evidence" value="ECO:0007669"/>
    <property type="project" value="UniProtKB-UniRule"/>
</dbReference>
<dbReference type="CDD" id="cd02440">
    <property type="entry name" value="AdoMet_MTases"/>
    <property type="match status" value="1"/>
</dbReference>
<evidence type="ECO:0000256" key="5">
    <source>
        <dbReference type="ARBA" id="ARBA00022691"/>
    </source>
</evidence>
<dbReference type="GO" id="GO:0070475">
    <property type="term" value="P:rRNA base methylation"/>
    <property type="evidence" value="ECO:0007669"/>
    <property type="project" value="TreeGrafter"/>
</dbReference>
<dbReference type="FunFam" id="3.40.50.150:FF:000009">
    <property type="entry name" value="23S rRNA (Uracil(1939)-C(5))-methyltransferase RlmD"/>
    <property type="match status" value="1"/>
</dbReference>
<evidence type="ECO:0000256" key="11">
    <source>
        <dbReference type="HAMAP-Rule" id="MF_01010"/>
    </source>
</evidence>
<dbReference type="PROSITE" id="PS01230">
    <property type="entry name" value="TRMA_1"/>
    <property type="match status" value="1"/>
</dbReference>
<dbReference type="Gene3D" id="3.40.50.150">
    <property type="entry name" value="Vaccinia Virus protein VP39"/>
    <property type="match status" value="1"/>
</dbReference>
<dbReference type="HAMAP" id="MF_01010">
    <property type="entry name" value="23SrRNA_methyltr_RlmD"/>
    <property type="match status" value="1"/>
</dbReference>
<feature type="domain" description="TRAM" evidence="14">
    <location>
        <begin position="5"/>
        <end position="63"/>
    </location>
</feature>
<dbReference type="Pfam" id="PF01938">
    <property type="entry name" value="TRAM"/>
    <property type="match status" value="1"/>
</dbReference>
<organism evidence="15 16">
    <name type="scientific">Candidatus Aquirickettsiella gammari</name>
    <dbReference type="NCBI Taxonomy" id="2016198"/>
    <lineage>
        <taxon>Bacteria</taxon>
        <taxon>Pseudomonadati</taxon>
        <taxon>Pseudomonadota</taxon>
        <taxon>Gammaproteobacteria</taxon>
        <taxon>Legionellales</taxon>
        <taxon>Coxiellaceae</taxon>
        <taxon>Candidatus Aquirickettsiella</taxon>
    </lineage>
</organism>
<name>A0A370CIJ7_9COXI</name>
<protein>
    <recommendedName>
        <fullName evidence="11">23S rRNA (uracil(1939)-C(5))-methyltransferase RlmD</fullName>
        <ecNumber evidence="11">2.1.1.190</ecNumber>
    </recommendedName>
    <alternativeName>
        <fullName evidence="11">23S rRNA(m5U1939)-methyltransferase</fullName>
    </alternativeName>
</protein>
<keyword evidence="2 11" id="KW-0698">rRNA processing</keyword>
<keyword evidence="8 11" id="KW-0411">Iron-sulfur</keyword>
<reference evidence="15 16" key="1">
    <citation type="journal article" date="2017" name="Int. J. Syst. Evol. Microbiol.">
        <title>Aquarickettsiella crustaci n. gen. n. sp. (Gammaproteobacteria: Legionellales: Coxiellaceae); a bacterial pathogen of the freshwater crustacean: Gammarus fossarum (Malacostraca: Amphipoda).</title>
        <authorList>
            <person name="Bojko J."/>
            <person name="Dunn A.M."/>
            <person name="Stebbing P.D."/>
            <person name="Van Aerle R."/>
            <person name="Bacela-Spychalska K."/>
            <person name="Bean T.P."/>
            <person name="Stentiford G.D."/>
        </authorList>
    </citation>
    <scope>NUCLEOTIDE SEQUENCE [LARGE SCALE GENOMIC DNA]</scope>
    <source>
        <strain evidence="15">RA15029</strain>
    </source>
</reference>
<dbReference type="InterPro" id="IPR012340">
    <property type="entry name" value="NA-bd_OB-fold"/>
</dbReference>
<dbReference type="GO" id="GO:0070041">
    <property type="term" value="F:rRNA (uridine-C5-)-methyltransferase activity"/>
    <property type="evidence" value="ECO:0007669"/>
    <property type="project" value="UniProtKB-UniRule"/>
</dbReference>
<dbReference type="Pfam" id="PF05958">
    <property type="entry name" value="tRNA_U5-meth_tr"/>
    <property type="match status" value="1"/>
</dbReference>
<evidence type="ECO:0000256" key="8">
    <source>
        <dbReference type="ARBA" id="ARBA00023014"/>
    </source>
</evidence>
<feature type="binding site" evidence="11 12">
    <location>
        <position position="278"/>
    </location>
    <ligand>
        <name>S-adenosyl-L-methionine</name>
        <dbReference type="ChEBI" id="CHEBI:59789"/>
    </ligand>
</feature>
<dbReference type="Gene3D" id="2.40.50.1070">
    <property type="match status" value="1"/>
</dbReference>
<dbReference type="InterPro" id="IPR029063">
    <property type="entry name" value="SAM-dependent_MTases_sf"/>
</dbReference>
<feature type="binding site" evidence="11">
    <location>
        <position position="164"/>
    </location>
    <ligand>
        <name>[4Fe-4S] cluster</name>
        <dbReference type="ChEBI" id="CHEBI:49883"/>
    </ligand>
</feature>
<evidence type="ECO:0000256" key="7">
    <source>
        <dbReference type="ARBA" id="ARBA00023004"/>
    </source>
</evidence>
<dbReference type="InterPro" id="IPR010280">
    <property type="entry name" value="U5_MeTrfase_fam"/>
</dbReference>
<dbReference type="EC" id="2.1.1.190" evidence="11"/>
<dbReference type="PROSITE" id="PS51687">
    <property type="entry name" value="SAM_MT_RNA_M5U"/>
    <property type="match status" value="1"/>
</dbReference>
<feature type="active site" evidence="13">
    <location>
        <position position="402"/>
    </location>
</feature>
<comment type="similarity">
    <text evidence="11">Belongs to the class I-like SAM-binding methyltransferase superfamily. RNA M5U methyltransferase family. RlmD subfamily.</text>
</comment>
<dbReference type="PANTHER" id="PTHR11061">
    <property type="entry name" value="RNA M5U METHYLTRANSFERASE"/>
    <property type="match status" value="1"/>
</dbReference>
<dbReference type="GO" id="GO:0003723">
    <property type="term" value="F:RNA binding"/>
    <property type="evidence" value="ECO:0007669"/>
    <property type="project" value="InterPro"/>
</dbReference>
<keyword evidence="5 11" id="KW-0949">S-adenosyl-L-methionine</keyword>
<dbReference type="SUPFAM" id="SSF53335">
    <property type="entry name" value="S-adenosyl-L-methionine-dependent methyltransferases"/>
    <property type="match status" value="1"/>
</dbReference>
<dbReference type="Proteomes" id="UP000226429">
    <property type="component" value="Unassembled WGS sequence"/>
</dbReference>
<feature type="active site" description="Nucleophile" evidence="11 12">
    <location>
        <position position="402"/>
    </location>
</feature>
<keyword evidence="4 11" id="KW-0808">Transferase</keyword>
<feature type="binding site" evidence="11">
    <location>
        <position position="76"/>
    </location>
    <ligand>
        <name>[4Fe-4S] cluster</name>
        <dbReference type="ChEBI" id="CHEBI:49883"/>
    </ligand>
</feature>
<feature type="binding site" evidence="11">
    <location>
        <position position="312"/>
    </location>
    <ligand>
        <name>S-adenosyl-L-methionine</name>
        <dbReference type="ChEBI" id="CHEBI:59789"/>
    </ligand>
</feature>
<dbReference type="AlphaFoldDB" id="A0A370CIJ7"/>
<dbReference type="PROSITE" id="PS50926">
    <property type="entry name" value="TRAM"/>
    <property type="match status" value="1"/>
</dbReference>
<evidence type="ECO:0000313" key="15">
    <source>
        <dbReference type="EMBL" id="RDH40678.1"/>
    </source>
</evidence>
<evidence type="ECO:0000256" key="2">
    <source>
        <dbReference type="ARBA" id="ARBA00022552"/>
    </source>
</evidence>
<keyword evidence="3 11" id="KW-0489">Methyltransferase</keyword>
<dbReference type="InterPro" id="IPR002792">
    <property type="entry name" value="TRAM_dom"/>
</dbReference>
<dbReference type="GO" id="GO:0051539">
    <property type="term" value="F:4 iron, 4 sulfur cluster binding"/>
    <property type="evidence" value="ECO:0007669"/>
    <property type="project" value="UniProtKB-KW"/>
</dbReference>
<sequence>MENLNPLATDSPPIFITGISHEGRGIAHINGKITFIENALPGETVLIAYNKKRRCYDEAKSIQILQASSERIKPQCLHYGICGGCNLQHLSSAAQLQHKEKTLLEQFTHFAGIQPTTLLPPLTADSWGYRRRARLGVKYVAKKQAVLVGFREKNGRYLAQLQACETLDPRVGRLLVPLQQLIITLKAYQTIPQIEAALGDEIIALVFRHLLPLDSSDQIKLEAFAKQYQLQLYLQPGNESSAHCIWPKNPKLLSYHLNNEGYLPLRLELLFEPKHFVQINADINQAMVTRAMELLAPNFSDRILDLFCGLGNFSLALATRCQSVVGIEGHNELVERAKTNAIHNTINNAYFYTADLTTSIQKETWAQQAFNKILLDPPRSGALEFIQQIKRWNIERIVYVSCNPASLARDAKELVKQGYSLQQAGIMDMFPQTHHSEAICLFTK</sequence>
<evidence type="ECO:0000256" key="9">
    <source>
        <dbReference type="ARBA" id="ARBA00052756"/>
    </source>
</evidence>
<dbReference type="InterPro" id="IPR001566">
    <property type="entry name" value="23S_rRNA_MeTrfase_RlmD"/>
</dbReference>
<keyword evidence="7 11" id="KW-0408">Iron</keyword>
<dbReference type="Gene3D" id="2.40.50.140">
    <property type="entry name" value="Nucleic acid-binding proteins"/>
    <property type="match status" value="1"/>
</dbReference>
<evidence type="ECO:0000256" key="12">
    <source>
        <dbReference type="PROSITE-ProRule" id="PRU01024"/>
    </source>
</evidence>
<evidence type="ECO:0000313" key="16">
    <source>
        <dbReference type="Proteomes" id="UP000226429"/>
    </source>
</evidence>
<feature type="binding site" evidence="11">
    <location>
        <position position="85"/>
    </location>
    <ligand>
        <name>[4Fe-4S] cluster</name>
        <dbReference type="ChEBI" id="CHEBI:49883"/>
    </ligand>
</feature>
<dbReference type="NCBIfam" id="NF009639">
    <property type="entry name" value="PRK13168.1"/>
    <property type="match status" value="1"/>
</dbReference>
<feature type="binding site" evidence="11 12">
    <location>
        <position position="376"/>
    </location>
    <ligand>
        <name>S-adenosyl-L-methionine</name>
        <dbReference type="ChEBI" id="CHEBI:59789"/>
    </ligand>
</feature>
<evidence type="ECO:0000256" key="6">
    <source>
        <dbReference type="ARBA" id="ARBA00022723"/>
    </source>
</evidence>
<dbReference type="NCBIfam" id="TIGR00479">
    <property type="entry name" value="rumA"/>
    <property type="match status" value="1"/>
</dbReference>
<dbReference type="SUPFAM" id="SSF50249">
    <property type="entry name" value="Nucleic acid-binding proteins"/>
    <property type="match status" value="1"/>
</dbReference>
<evidence type="ECO:0000256" key="1">
    <source>
        <dbReference type="ARBA" id="ARBA00022485"/>
    </source>
</evidence>
<feature type="binding site" evidence="11">
    <location>
        <position position="82"/>
    </location>
    <ligand>
        <name>[4Fe-4S] cluster</name>
        <dbReference type="ChEBI" id="CHEBI:49883"/>
    </ligand>
</feature>
<gene>
    <name evidence="11" type="primary">rlmD</name>
    <name evidence="15" type="ORF">CFE62_002665</name>
</gene>
<accession>A0A370CIJ7</accession>
<comment type="caution">
    <text evidence="15">The sequence shown here is derived from an EMBL/GenBank/DDBJ whole genome shotgun (WGS) entry which is preliminary data.</text>
</comment>
<keyword evidence="6 11" id="KW-0479">Metal-binding</keyword>
<feature type="binding site" evidence="11">
    <location>
        <position position="355"/>
    </location>
    <ligand>
        <name>S-adenosyl-L-methionine</name>
        <dbReference type="ChEBI" id="CHEBI:59789"/>
    </ligand>
</feature>
<dbReference type="InterPro" id="IPR030390">
    <property type="entry name" value="MeTrfase_TrmA_AS"/>
</dbReference>
<dbReference type="EMBL" id="NMOS02000005">
    <property type="protein sequence ID" value="RDH40678.1"/>
    <property type="molecule type" value="Genomic_DNA"/>
</dbReference>
<proteinExistence type="inferred from homology"/>
<comment type="catalytic activity">
    <reaction evidence="9 11">
        <text>uridine(1939) in 23S rRNA + S-adenosyl-L-methionine = 5-methyluridine(1939) in 23S rRNA + S-adenosyl-L-homocysteine + H(+)</text>
        <dbReference type="Rhea" id="RHEA:42908"/>
        <dbReference type="Rhea" id="RHEA-COMP:10278"/>
        <dbReference type="Rhea" id="RHEA-COMP:10279"/>
        <dbReference type="ChEBI" id="CHEBI:15378"/>
        <dbReference type="ChEBI" id="CHEBI:57856"/>
        <dbReference type="ChEBI" id="CHEBI:59789"/>
        <dbReference type="ChEBI" id="CHEBI:65315"/>
        <dbReference type="ChEBI" id="CHEBI:74447"/>
        <dbReference type="EC" id="2.1.1.190"/>
    </reaction>
</comment>
<feature type="binding site" evidence="11 12">
    <location>
        <position position="328"/>
    </location>
    <ligand>
        <name>S-adenosyl-L-methionine</name>
        <dbReference type="ChEBI" id="CHEBI:59789"/>
    </ligand>
</feature>
<evidence type="ECO:0000256" key="4">
    <source>
        <dbReference type="ARBA" id="ARBA00022679"/>
    </source>
</evidence>
<evidence type="ECO:0000256" key="10">
    <source>
        <dbReference type="ARBA" id="ARBA00059995"/>
    </source>
</evidence>
<keyword evidence="1 11" id="KW-0004">4Fe-4S</keyword>
<keyword evidence="16" id="KW-1185">Reference proteome</keyword>
<evidence type="ECO:0000256" key="13">
    <source>
        <dbReference type="PROSITE-ProRule" id="PRU10015"/>
    </source>
</evidence>